<reference evidence="7 8" key="1">
    <citation type="submission" date="2020-08" db="EMBL/GenBank/DDBJ databases">
        <title>Genomic Encyclopedia of Type Strains, Phase IV (KMG-IV): sequencing the most valuable type-strain genomes for metagenomic binning, comparative biology and taxonomic classification.</title>
        <authorList>
            <person name="Goeker M."/>
        </authorList>
    </citation>
    <scope>NUCLEOTIDE SEQUENCE [LARGE SCALE GENOMIC DNA]</scope>
    <source>
        <strain evidence="7 8">DSM 18233</strain>
    </source>
</reference>
<dbReference type="GO" id="GO:0009279">
    <property type="term" value="C:cell outer membrane"/>
    <property type="evidence" value="ECO:0007669"/>
    <property type="project" value="UniProtKB-SubCell"/>
</dbReference>
<dbReference type="EMBL" id="JACHHN010000001">
    <property type="protein sequence ID" value="MBB5189888.1"/>
    <property type="molecule type" value="Genomic_DNA"/>
</dbReference>
<name>A0A840RBH4_9NEIS</name>
<evidence type="ECO:0000256" key="2">
    <source>
        <dbReference type="ARBA" id="ARBA00005722"/>
    </source>
</evidence>
<organism evidence="7 8">
    <name type="scientific">Silvimonas terrae</name>
    <dbReference type="NCBI Taxonomy" id="300266"/>
    <lineage>
        <taxon>Bacteria</taxon>
        <taxon>Pseudomonadati</taxon>
        <taxon>Pseudomonadota</taxon>
        <taxon>Betaproteobacteria</taxon>
        <taxon>Neisseriales</taxon>
        <taxon>Chitinibacteraceae</taxon>
        <taxon>Silvimonas</taxon>
    </lineage>
</organism>
<keyword evidence="5" id="KW-0998">Cell outer membrane</keyword>
<dbReference type="RefSeq" id="WP_184097372.1">
    <property type="nucleotide sequence ID" value="NZ_JACHHN010000001.1"/>
</dbReference>
<evidence type="ECO:0000256" key="4">
    <source>
        <dbReference type="ARBA" id="ARBA00023136"/>
    </source>
</evidence>
<evidence type="ECO:0000256" key="6">
    <source>
        <dbReference type="SAM" id="SignalP"/>
    </source>
</evidence>
<keyword evidence="4" id="KW-0472">Membrane</keyword>
<evidence type="ECO:0000256" key="3">
    <source>
        <dbReference type="ARBA" id="ARBA00022729"/>
    </source>
</evidence>
<dbReference type="Pfam" id="PF06629">
    <property type="entry name" value="MipA"/>
    <property type="match status" value="1"/>
</dbReference>
<comment type="subcellular location">
    <subcellularLocation>
        <location evidence="1">Cell outer membrane</location>
    </subcellularLocation>
</comment>
<keyword evidence="3 6" id="KW-0732">Signal</keyword>
<sequence length="269" mass="28623">MGGSSQRRGVVRCLGAALLLLAARASAFDLPQMPNMIGVGVGSTTQCSGCSDTMIGAVPGVEYHGQGWLLEWYGPYAQIDLGEPGSHFRWGPALSVKLGRSDLDDPVLKRLPEISTTLEGGAFVGYEYYHSGDIPYRMRLYANVLTNAGSVYDGVRGGLFASVWLPTSERLLLGGGAGYAWASQSFMNTYYGVDAGGAQASGLPMFTAHGGNQQVYGWLGGIYKLDQHWAVGAAVIDQYLIGSAGDSPIITERGKASQLTWGFGVGYMW</sequence>
<feature type="chain" id="PRO_5032284504" evidence="6">
    <location>
        <begin position="28"/>
        <end position="269"/>
    </location>
</feature>
<dbReference type="PANTHER" id="PTHR38776">
    <property type="entry name" value="MLTA-INTERACTING PROTEIN-RELATED"/>
    <property type="match status" value="1"/>
</dbReference>
<feature type="signal peptide" evidence="6">
    <location>
        <begin position="1"/>
        <end position="27"/>
    </location>
</feature>
<dbReference type="InterPro" id="IPR010583">
    <property type="entry name" value="MipA"/>
</dbReference>
<protein>
    <submittedName>
        <fullName evidence="7">Outer membrane scaffolding protein for murein synthesis (MipA/OmpV family)</fullName>
    </submittedName>
</protein>
<accession>A0A840RBH4</accession>
<evidence type="ECO:0000256" key="5">
    <source>
        <dbReference type="ARBA" id="ARBA00023237"/>
    </source>
</evidence>
<keyword evidence="8" id="KW-1185">Reference proteome</keyword>
<evidence type="ECO:0000256" key="1">
    <source>
        <dbReference type="ARBA" id="ARBA00004442"/>
    </source>
</evidence>
<gene>
    <name evidence="7" type="ORF">HNQ50_000598</name>
</gene>
<comment type="caution">
    <text evidence="7">The sequence shown here is derived from an EMBL/GenBank/DDBJ whole genome shotgun (WGS) entry which is preliminary data.</text>
</comment>
<evidence type="ECO:0000313" key="7">
    <source>
        <dbReference type="EMBL" id="MBB5189888.1"/>
    </source>
</evidence>
<dbReference type="Proteomes" id="UP000543030">
    <property type="component" value="Unassembled WGS sequence"/>
</dbReference>
<comment type="similarity">
    <text evidence="2">Belongs to the MipA/OmpV family.</text>
</comment>
<dbReference type="AlphaFoldDB" id="A0A840RBH4"/>
<dbReference type="PANTHER" id="PTHR38776:SF1">
    <property type="entry name" value="MLTA-INTERACTING PROTEIN-RELATED"/>
    <property type="match status" value="1"/>
</dbReference>
<proteinExistence type="inferred from homology"/>
<evidence type="ECO:0000313" key="8">
    <source>
        <dbReference type="Proteomes" id="UP000543030"/>
    </source>
</evidence>